<evidence type="ECO:0000256" key="1">
    <source>
        <dbReference type="SAM" id="MobiDB-lite"/>
    </source>
</evidence>
<gene>
    <name evidence="2" type="ORF">RRG08_016397</name>
</gene>
<accession>A0AAE1CUZ1</accession>
<proteinExistence type="predicted"/>
<feature type="compositionally biased region" description="Polar residues" evidence="1">
    <location>
        <begin position="1"/>
        <end position="13"/>
    </location>
</feature>
<name>A0AAE1CUZ1_9GAST</name>
<reference evidence="2" key="1">
    <citation type="journal article" date="2023" name="G3 (Bethesda)">
        <title>A reference genome for the long-term kleptoplast-retaining sea slug Elysia crispata morphotype clarki.</title>
        <authorList>
            <person name="Eastman K.E."/>
            <person name="Pendleton A.L."/>
            <person name="Shaikh M.A."/>
            <person name="Suttiyut T."/>
            <person name="Ogas R."/>
            <person name="Tomko P."/>
            <person name="Gavelis G."/>
            <person name="Widhalm J.R."/>
            <person name="Wisecaver J.H."/>
        </authorList>
    </citation>
    <scope>NUCLEOTIDE SEQUENCE</scope>
    <source>
        <strain evidence="2">ECLA1</strain>
    </source>
</reference>
<keyword evidence="3" id="KW-1185">Reference proteome</keyword>
<dbReference type="AlphaFoldDB" id="A0AAE1CUZ1"/>
<sequence length="149" mass="16620">MVHVSLTSGTSGHISPRSAVGMQDTDLPHGARIIDQCDVWSYLTQQDGKNAGHRPATWCTRTVRMQDTDLPHGARIIDQCDVWSYLTRSAVRMQDTAAELEVDDPLQVLVGLPCCPSIYQRSVSFNLEFSAIPFRKTCPLPYPCALRRC</sequence>
<evidence type="ECO:0000313" key="3">
    <source>
        <dbReference type="Proteomes" id="UP001283361"/>
    </source>
</evidence>
<organism evidence="2 3">
    <name type="scientific">Elysia crispata</name>
    <name type="common">lettuce slug</name>
    <dbReference type="NCBI Taxonomy" id="231223"/>
    <lineage>
        <taxon>Eukaryota</taxon>
        <taxon>Metazoa</taxon>
        <taxon>Spiralia</taxon>
        <taxon>Lophotrochozoa</taxon>
        <taxon>Mollusca</taxon>
        <taxon>Gastropoda</taxon>
        <taxon>Heterobranchia</taxon>
        <taxon>Euthyneura</taxon>
        <taxon>Panpulmonata</taxon>
        <taxon>Sacoglossa</taxon>
        <taxon>Placobranchoidea</taxon>
        <taxon>Plakobranchidae</taxon>
        <taxon>Elysia</taxon>
    </lineage>
</organism>
<protein>
    <submittedName>
        <fullName evidence="2">Uncharacterized protein</fullName>
    </submittedName>
</protein>
<evidence type="ECO:0000313" key="2">
    <source>
        <dbReference type="EMBL" id="KAK3737091.1"/>
    </source>
</evidence>
<dbReference type="EMBL" id="JAWDGP010006665">
    <property type="protein sequence ID" value="KAK3737091.1"/>
    <property type="molecule type" value="Genomic_DNA"/>
</dbReference>
<dbReference type="Proteomes" id="UP001283361">
    <property type="component" value="Unassembled WGS sequence"/>
</dbReference>
<feature type="region of interest" description="Disordered" evidence="1">
    <location>
        <begin position="1"/>
        <end position="22"/>
    </location>
</feature>
<comment type="caution">
    <text evidence="2">The sequence shown here is derived from an EMBL/GenBank/DDBJ whole genome shotgun (WGS) entry which is preliminary data.</text>
</comment>